<accession>M0IUP6</accession>
<dbReference type="Proteomes" id="UP000011603">
    <property type="component" value="Unassembled WGS sequence"/>
</dbReference>
<comment type="caution">
    <text evidence="2">The sequence shown here is derived from an EMBL/GenBank/DDBJ whole genome shotgun (WGS) entry which is preliminary data.</text>
</comment>
<evidence type="ECO:0000256" key="1">
    <source>
        <dbReference type="SAM" id="MobiDB-lite"/>
    </source>
</evidence>
<evidence type="ECO:0000313" key="2">
    <source>
        <dbReference type="EMBL" id="ELZ99787.1"/>
    </source>
</evidence>
<dbReference type="RefSeq" id="WP_004059542.1">
    <property type="nucleotide sequence ID" value="NZ_CP039139.1"/>
</dbReference>
<gene>
    <name evidence="2" type="ORF">C439_12464</name>
</gene>
<dbReference type="EMBL" id="AOLO01000010">
    <property type="protein sequence ID" value="ELZ99787.1"/>
    <property type="molecule type" value="Genomic_DNA"/>
</dbReference>
<feature type="region of interest" description="Disordered" evidence="1">
    <location>
        <begin position="193"/>
        <end position="212"/>
    </location>
</feature>
<proteinExistence type="predicted"/>
<dbReference type="GeneID" id="71760030"/>
<sequence length="255" mass="27920">MDKSELGDLVVAGAPAPVVIVVRLFVEARRNRDVVARLEVLEPAVGTPIGSVRCPFPVDIRCRVFFNPVVVLRPVAVVVVSNDPAVARRKAIERHRHGPAGWTVTESVVKNDETDTLRAVIEEQITRLILLQVACPVRREDTSRRGLVVPVVVERTDGCCPVTECLDGIADTALTNGIDRSLAVVGECATHHRRQDHQQGYPDDEKSLQSGHQSRFTVAVDGDCWRELSHSIATDEPQTAVREVLDGVILPVVVD</sequence>
<protein>
    <submittedName>
        <fullName evidence="2">Uncharacterized protein</fullName>
    </submittedName>
</protein>
<dbReference type="AlphaFoldDB" id="M0IUP6"/>
<name>M0IUP6_HALMT</name>
<keyword evidence="3" id="KW-1185">Reference proteome</keyword>
<evidence type="ECO:0000313" key="3">
    <source>
        <dbReference type="Proteomes" id="UP000011603"/>
    </source>
</evidence>
<organism evidence="2 3">
    <name type="scientific">Haloferax mediterranei (strain ATCC 33500 / DSM 1411 / JCM 8866 / NBRC 14739 / NCIMB 2177 / R-4)</name>
    <name type="common">Halobacterium mediterranei</name>
    <dbReference type="NCBI Taxonomy" id="523841"/>
    <lineage>
        <taxon>Archaea</taxon>
        <taxon>Methanobacteriati</taxon>
        <taxon>Methanobacteriota</taxon>
        <taxon>Stenosarchaea group</taxon>
        <taxon>Halobacteria</taxon>
        <taxon>Halobacteriales</taxon>
        <taxon>Haloferacaceae</taxon>
        <taxon>Haloferax</taxon>
    </lineage>
</organism>
<reference evidence="2 3" key="1">
    <citation type="journal article" date="2014" name="PLoS Genet.">
        <title>Phylogenetically driven sequencing of extremely halophilic archaea reveals strategies for static and dynamic osmo-response.</title>
        <authorList>
            <person name="Becker E.A."/>
            <person name="Seitzer P.M."/>
            <person name="Tritt A."/>
            <person name="Larsen D."/>
            <person name="Krusor M."/>
            <person name="Yao A.I."/>
            <person name="Wu D."/>
            <person name="Madern D."/>
            <person name="Eisen J.A."/>
            <person name="Darling A.E."/>
            <person name="Facciotti M.T."/>
        </authorList>
    </citation>
    <scope>NUCLEOTIDE SEQUENCE [LARGE SCALE GENOMIC DNA]</scope>
    <source>
        <strain evidence="3">ATCC 33500 / DSM 1411 / JCM 8866 / NBRC 14739 / NCIMB 2177 / R-4</strain>
    </source>
</reference>